<evidence type="ECO:0000313" key="5">
    <source>
        <dbReference type="EMBL" id="AFM11624.1"/>
    </source>
</evidence>
<protein>
    <recommendedName>
        <fullName evidence="4">S-adenosyl-L-methionine-dependent methyltransferase</fullName>
        <ecNumber evidence="4">2.1.1.-</ecNumber>
    </recommendedName>
</protein>
<dbReference type="GO" id="GO:0032259">
    <property type="term" value="P:methylation"/>
    <property type="evidence" value="ECO:0007669"/>
    <property type="project" value="UniProtKB-KW"/>
</dbReference>
<evidence type="ECO:0000256" key="1">
    <source>
        <dbReference type="ARBA" id="ARBA00008138"/>
    </source>
</evidence>
<dbReference type="EMBL" id="CP002959">
    <property type="protein sequence ID" value="AFM11624.1"/>
    <property type="molecule type" value="Genomic_DNA"/>
</dbReference>
<dbReference type="GO" id="GO:0008168">
    <property type="term" value="F:methyltransferase activity"/>
    <property type="evidence" value="ECO:0007669"/>
    <property type="project" value="UniProtKB-UniRule"/>
</dbReference>
<dbReference type="RefSeq" id="WP_014802142.1">
    <property type="nucleotide sequence ID" value="NC_018020.1"/>
</dbReference>
<dbReference type="Pfam" id="PF04072">
    <property type="entry name" value="LCM"/>
    <property type="match status" value="1"/>
</dbReference>
<keyword evidence="4" id="KW-0949">S-adenosyl-L-methionine</keyword>
<gene>
    <name evidence="5" type="ordered locus">Turpa_0975</name>
</gene>
<comment type="function">
    <text evidence="4">Exhibits S-adenosyl-L-methionine-dependent methyltransferase activity.</text>
</comment>
<dbReference type="PANTHER" id="PTHR43619">
    <property type="entry name" value="S-ADENOSYL-L-METHIONINE-DEPENDENT METHYLTRANSFERASE YKTD-RELATED"/>
    <property type="match status" value="1"/>
</dbReference>
<comment type="similarity">
    <text evidence="1 4">Belongs to the UPF0677 family.</text>
</comment>
<reference evidence="5 6" key="1">
    <citation type="submission" date="2012-06" db="EMBL/GenBank/DDBJ databases">
        <title>The complete chromosome of genome of Turneriella parva DSM 21527.</title>
        <authorList>
            <consortium name="US DOE Joint Genome Institute (JGI-PGF)"/>
            <person name="Lucas S."/>
            <person name="Han J."/>
            <person name="Lapidus A."/>
            <person name="Bruce D."/>
            <person name="Goodwin L."/>
            <person name="Pitluck S."/>
            <person name="Peters L."/>
            <person name="Kyrpides N."/>
            <person name="Mavromatis K."/>
            <person name="Ivanova N."/>
            <person name="Mikhailova N."/>
            <person name="Chertkov O."/>
            <person name="Detter J.C."/>
            <person name="Tapia R."/>
            <person name="Han C."/>
            <person name="Land M."/>
            <person name="Hauser L."/>
            <person name="Markowitz V."/>
            <person name="Cheng J.-F."/>
            <person name="Hugenholtz P."/>
            <person name="Woyke T."/>
            <person name="Wu D."/>
            <person name="Gronow S."/>
            <person name="Wellnitz S."/>
            <person name="Brambilla E."/>
            <person name="Klenk H.-P."/>
            <person name="Eisen J.A."/>
        </authorList>
    </citation>
    <scope>NUCLEOTIDE SEQUENCE [LARGE SCALE GENOMIC DNA]</scope>
    <source>
        <strain evidence="6">ATCC BAA-1111 / DSM 21527 / NCTC 11395 / H</strain>
    </source>
</reference>
<evidence type="ECO:0000256" key="3">
    <source>
        <dbReference type="ARBA" id="ARBA00022679"/>
    </source>
</evidence>
<dbReference type="EC" id="2.1.1.-" evidence="4"/>
<evidence type="ECO:0000256" key="4">
    <source>
        <dbReference type="RuleBase" id="RU362030"/>
    </source>
</evidence>
<dbReference type="InterPro" id="IPR007213">
    <property type="entry name" value="Ppm1/Ppm2/Tcmp"/>
</dbReference>
<dbReference type="InterPro" id="IPR011610">
    <property type="entry name" value="SAM_mthyl_Trfase_ML2640-like"/>
</dbReference>
<keyword evidence="2 4" id="KW-0489">Methyltransferase</keyword>
<dbReference type="AlphaFoldDB" id="I4B2W7"/>
<dbReference type="STRING" id="869212.Turpa_0975"/>
<sequence>MLENTPSRTAEVVALIRALENTYYGETSLLKDRYAARFLSDFYMAIFNRLSILPEFTSFFVNAASLGLFDFITLRHAFMDNYVRRFAHKVPVALLGAGYDSRALRLADDIKHGVWEFDFPATQRRKKFYLRNERITGEAPHYIEADFMKESLTEIFERSGMQKTATLVLWEGVSMYVSEAVVRDTLTACRDYFGAGTLVVFDYWHSKMTDPVKNLAVQVMPFIMDIVYNERFTYGATPQEMRAVAMECGAKKFESLNGQQIMKKLTLTSRLPLASASLAVVEF</sequence>
<dbReference type="HOGENOM" id="CLU_983326_0_0_12"/>
<keyword evidence="6" id="KW-1185">Reference proteome</keyword>
<keyword evidence="3" id="KW-0808">Transferase</keyword>
<proteinExistence type="inferred from homology"/>
<dbReference type="KEGG" id="tpx:Turpa_0975"/>
<dbReference type="InterPro" id="IPR029063">
    <property type="entry name" value="SAM-dependent_MTases_sf"/>
</dbReference>
<dbReference type="NCBIfam" id="TIGR00027">
    <property type="entry name" value="mthyl_TIGR00027"/>
    <property type="match status" value="1"/>
</dbReference>
<dbReference type="Proteomes" id="UP000006048">
    <property type="component" value="Chromosome"/>
</dbReference>
<dbReference type="Gene3D" id="3.40.50.150">
    <property type="entry name" value="Vaccinia Virus protein VP39"/>
    <property type="match status" value="1"/>
</dbReference>
<dbReference type="PANTHER" id="PTHR43619:SF2">
    <property type="entry name" value="S-ADENOSYL-L-METHIONINE-DEPENDENT METHYLTRANSFERASES SUPERFAMILY PROTEIN"/>
    <property type="match status" value="1"/>
</dbReference>
<name>I4B2W7_TURPD</name>
<accession>I4B2W7</accession>
<dbReference type="SUPFAM" id="SSF53335">
    <property type="entry name" value="S-adenosyl-L-methionine-dependent methyltransferases"/>
    <property type="match status" value="1"/>
</dbReference>
<evidence type="ECO:0000256" key="2">
    <source>
        <dbReference type="ARBA" id="ARBA00022603"/>
    </source>
</evidence>
<dbReference type="OrthoDB" id="9806164at2"/>
<organism evidence="5 6">
    <name type="scientific">Turneriella parva (strain ATCC BAA-1111 / DSM 21527 / NCTC 11395 / H)</name>
    <name type="common">Leptospira parva</name>
    <dbReference type="NCBI Taxonomy" id="869212"/>
    <lineage>
        <taxon>Bacteria</taxon>
        <taxon>Pseudomonadati</taxon>
        <taxon>Spirochaetota</taxon>
        <taxon>Spirochaetia</taxon>
        <taxon>Leptospirales</taxon>
        <taxon>Leptospiraceae</taxon>
        <taxon>Turneriella</taxon>
    </lineage>
</organism>
<evidence type="ECO:0000313" key="6">
    <source>
        <dbReference type="Proteomes" id="UP000006048"/>
    </source>
</evidence>